<evidence type="ECO:0000313" key="5">
    <source>
        <dbReference type="EMBL" id="KPV71618.1"/>
    </source>
</evidence>
<dbReference type="AlphaFoldDB" id="A0A0P9F7G6"/>
<keyword evidence="3" id="KW-0862">Zinc</keyword>
<keyword evidence="1" id="KW-0479">Metal-binding</keyword>
<proteinExistence type="predicted"/>
<dbReference type="GeneID" id="28978807"/>
<evidence type="ECO:0000259" key="4">
    <source>
        <dbReference type="Pfam" id="PF01753"/>
    </source>
</evidence>
<dbReference type="InterPro" id="IPR002893">
    <property type="entry name" value="Znf_MYND"/>
</dbReference>
<evidence type="ECO:0000256" key="3">
    <source>
        <dbReference type="ARBA" id="ARBA00022833"/>
    </source>
</evidence>
<dbReference type="SUPFAM" id="SSF144232">
    <property type="entry name" value="HIT/MYND zinc finger-like"/>
    <property type="match status" value="1"/>
</dbReference>
<keyword evidence="6" id="KW-1185">Reference proteome</keyword>
<organism evidence="5 6">
    <name type="scientific">Rhodotorula graminis (strain WP1)</name>
    <dbReference type="NCBI Taxonomy" id="578459"/>
    <lineage>
        <taxon>Eukaryota</taxon>
        <taxon>Fungi</taxon>
        <taxon>Dikarya</taxon>
        <taxon>Basidiomycota</taxon>
        <taxon>Pucciniomycotina</taxon>
        <taxon>Microbotryomycetes</taxon>
        <taxon>Sporidiobolales</taxon>
        <taxon>Sporidiobolaceae</taxon>
        <taxon>Rhodotorula</taxon>
    </lineage>
</organism>
<keyword evidence="2" id="KW-0863">Zinc-finger</keyword>
<protein>
    <recommendedName>
        <fullName evidence="4">MYND-type domain-containing protein</fullName>
    </recommendedName>
</protein>
<evidence type="ECO:0000256" key="2">
    <source>
        <dbReference type="ARBA" id="ARBA00022771"/>
    </source>
</evidence>
<dbReference type="Gene3D" id="6.10.140.2220">
    <property type="match status" value="1"/>
</dbReference>
<dbReference type="OrthoDB" id="407198at2759"/>
<dbReference type="GO" id="GO:0008270">
    <property type="term" value="F:zinc ion binding"/>
    <property type="evidence" value="ECO:0007669"/>
    <property type="project" value="UniProtKB-KW"/>
</dbReference>
<dbReference type="RefSeq" id="XP_018267667.1">
    <property type="nucleotide sequence ID" value="XM_018418360.1"/>
</dbReference>
<feature type="domain" description="MYND-type" evidence="4">
    <location>
        <begin position="9"/>
        <end position="49"/>
    </location>
</feature>
<accession>A0A0P9F7G6</accession>
<gene>
    <name evidence="5" type="ORF">RHOBADRAFT_56464</name>
</gene>
<evidence type="ECO:0000256" key="1">
    <source>
        <dbReference type="ARBA" id="ARBA00022723"/>
    </source>
</evidence>
<evidence type="ECO:0000313" key="6">
    <source>
        <dbReference type="Proteomes" id="UP000053890"/>
    </source>
</evidence>
<reference evidence="5 6" key="1">
    <citation type="journal article" date="2015" name="Front. Microbiol.">
        <title>Genome sequence of the plant growth promoting endophytic yeast Rhodotorula graminis WP1.</title>
        <authorList>
            <person name="Firrincieli A."/>
            <person name="Otillar R."/>
            <person name="Salamov A."/>
            <person name="Schmutz J."/>
            <person name="Khan Z."/>
            <person name="Redman R.S."/>
            <person name="Fleck N.D."/>
            <person name="Lindquist E."/>
            <person name="Grigoriev I.V."/>
            <person name="Doty S.L."/>
        </authorList>
    </citation>
    <scope>NUCLEOTIDE SEQUENCE [LARGE SCALE GENOMIC DNA]</scope>
    <source>
        <strain evidence="5 6">WP1</strain>
    </source>
</reference>
<dbReference type="Pfam" id="PF01753">
    <property type="entry name" value="zf-MYND"/>
    <property type="match status" value="1"/>
</dbReference>
<sequence>MSSEWDKTCLVCGIRTENRCSSCAKAGIDLFFCSPDHQKLMWKWHRRVCGPGKANPFIWPLLSQLEADEIIEHMHESTGTFAEPGPGPSTVAEGVQYSLRLSPEKLAYIVPKVTEGAPMSIWDGHLAAQQTVLACVRAYETMRIKHTLYKRSSPPIDALKALVGHDFIVATNKEYGTEPWRTQYRHFVLAKIVLHDLDRLTRHREPPAEWRRLTRECIIVFENVVISRTHPEIVEYLHEKRARRALKDEARAKARAAATEL</sequence>
<name>A0A0P9F7G6_RHOGW</name>
<dbReference type="Proteomes" id="UP000053890">
    <property type="component" value="Unassembled WGS sequence"/>
</dbReference>
<dbReference type="EMBL" id="KQ474092">
    <property type="protein sequence ID" value="KPV71618.1"/>
    <property type="molecule type" value="Genomic_DNA"/>
</dbReference>